<dbReference type="GO" id="GO:0048476">
    <property type="term" value="C:Holliday junction resolvase complex"/>
    <property type="evidence" value="ECO:0007669"/>
    <property type="project" value="UniProtKB-UniRule"/>
</dbReference>
<keyword evidence="9 13" id="KW-0238">DNA-binding</keyword>
<gene>
    <name evidence="13 15" type="primary">ruvC</name>
    <name evidence="15" type="ORF">ENG67_06145</name>
</gene>
<dbReference type="HAMAP" id="MF_00034">
    <property type="entry name" value="RuvC"/>
    <property type="match status" value="1"/>
</dbReference>
<evidence type="ECO:0000256" key="14">
    <source>
        <dbReference type="NCBIfam" id="TIGR00228"/>
    </source>
</evidence>
<evidence type="ECO:0000313" key="15">
    <source>
        <dbReference type="EMBL" id="HDM90766.1"/>
    </source>
</evidence>
<dbReference type="GO" id="GO:0000287">
    <property type="term" value="F:magnesium ion binding"/>
    <property type="evidence" value="ECO:0007669"/>
    <property type="project" value="UniProtKB-UniRule"/>
</dbReference>
<comment type="subunit">
    <text evidence="13">Homodimer which binds Holliday junction (HJ) DNA. The HJ becomes 2-fold symmetrical on binding to RuvC with unstacked arms; it has a different conformation from HJ DNA in complex with RuvA. In the full resolvosome a probable DNA-RuvA(4)-RuvB(12)-RuvC(2) complex forms which resolves the HJ.</text>
</comment>
<feature type="binding site" evidence="13">
    <location>
        <position position="68"/>
    </location>
    <ligand>
        <name>Mg(2+)</name>
        <dbReference type="ChEBI" id="CHEBI:18420"/>
        <label>2</label>
    </ligand>
</feature>
<evidence type="ECO:0000256" key="11">
    <source>
        <dbReference type="ARBA" id="ARBA00023204"/>
    </source>
</evidence>
<feature type="active site" evidence="13">
    <location>
        <position position="68"/>
    </location>
</feature>
<evidence type="ECO:0000256" key="12">
    <source>
        <dbReference type="ARBA" id="ARBA00029354"/>
    </source>
</evidence>
<feature type="active site" evidence="13">
    <location>
        <position position="12"/>
    </location>
</feature>
<dbReference type="Gene3D" id="3.30.420.10">
    <property type="entry name" value="Ribonuclease H-like superfamily/Ribonuclease H"/>
    <property type="match status" value="1"/>
</dbReference>
<dbReference type="GO" id="GO:0006310">
    <property type="term" value="P:DNA recombination"/>
    <property type="evidence" value="ECO:0007669"/>
    <property type="project" value="UniProtKB-UniRule"/>
</dbReference>
<evidence type="ECO:0000256" key="2">
    <source>
        <dbReference type="ARBA" id="ARBA00022490"/>
    </source>
</evidence>
<dbReference type="GO" id="GO:0008821">
    <property type="term" value="F:crossover junction DNA endonuclease activity"/>
    <property type="evidence" value="ECO:0007669"/>
    <property type="project" value="UniProtKB-UniRule"/>
</dbReference>
<dbReference type="FunFam" id="3.30.420.10:FF:000002">
    <property type="entry name" value="Crossover junction endodeoxyribonuclease RuvC"/>
    <property type="match status" value="1"/>
</dbReference>
<dbReference type="PRINTS" id="PR00696">
    <property type="entry name" value="RSOLVASERUVC"/>
</dbReference>
<dbReference type="GO" id="GO:0005737">
    <property type="term" value="C:cytoplasm"/>
    <property type="evidence" value="ECO:0007669"/>
    <property type="project" value="UniProtKB-SubCell"/>
</dbReference>
<dbReference type="GO" id="GO:0003677">
    <property type="term" value="F:DNA binding"/>
    <property type="evidence" value="ECO:0007669"/>
    <property type="project" value="UniProtKB-KW"/>
</dbReference>
<comment type="function">
    <text evidence="13">The RuvA-RuvB-RuvC complex processes Holliday junction (HJ) DNA during genetic recombination and DNA repair. Endonuclease that resolves HJ intermediates. Cleaves cruciform DNA by making single-stranded nicks across the HJ at symmetrical positions within the homologous arms, yielding a 5'-phosphate and a 3'-hydroxyl group; requires a central core of homology in the junction. The consensus cleavage sequence is 5'-(A/T)TT(C/G)-3'. Cleavage occurs on the 3'-side of the TT dinucleotide at the point of strand exchange. HJ branch migration catalyzed by RuvA-RuvB allows RuvC to scan DNA until it finds its consensus sequence, where it cleaves and resolves the cruciform DNA.</text>
</comment>
<comment type="cofactor">
    <cofactor evidence="13">
        <name>Mg(2+)</name>
        <dbReference type="ChEBI" id="CHEBI:18420"/>
    </cofactor>
    <text evidence="13">Binds 2 Mg(2+) ion per subunit.</text>
</comment>
<dbReference type="EMBL" id="DRBW01000225">
    <property type="protein sequence ID" value="HDM90766.1"/>
    <property type="molecule type" value="Genomic_DNA"/>
</dbReference>
<dbReference type="InterPro" id="IPR012337">
    <property type="entry name" value="RNaseH-like_sf"/>
</dbReference>
<keyword evidence="7 13" id="KW-0378">Hydrolase</keyword>
<feature type="binding site" evidence="13">
    <location>
        <position position="12"/>
    </location>
    <ligand>
        <name>Mg(2+)</name>
        <dbReference type="ChEBI" id="CHEBI:18420"/>
        <label>1</label>
    </ligand>
</feature>
<feature type="active site" evidence="13">
    <location>
        <position position="141"/>
    </location>
</feature>
<keyword evidence="4 13" id="KW-0479">Metal-binding</keyword>
<evidence type="ECO:0000256" key="10">
    <source>
        <dbReference type="ARBA" id="ARBA00023172"/>
    </source>
</evidence>
<accession>A0A7C0X9E1</accession>
<dbReference type="Proteomes" id="UP000885931">
    <property type="component" value="Unassembled WGS sequence"/>
</dbReference>
<dbReference type="PANTHER" id="PTHR30194:SF3">
    <property type="entry name" value="CROSSOVER JUNCTION ENDODEOXYRIBONUCLEASE RUVC"/>
    <property type="match status" value="1"/>
</dbReference>
<keyword evidence="11 13" id="KW-0234">DNA repair</keyword>
<feature type="binding site" evidence="13">
    <location>
        <position position="141"/>
    </location>
    <ligand>
        <name>Mg(2+)</name>
        <dbReference type="ChEBI" id="CHEBI:18420"/>
        <label>1</label>
    </ligand>
</feature>
<dbReference type="SUPFAM" id="SSF53098">
    <property type="entry name" value="Ribonuclease H-like"/>
    <property type="match status" value="1"/>
</dbReference>
<comment type="caution">
    <text evidence="15">The sequence shown here is derived from an EMBL/GenBank/DDBJ whole genome shotgun (WGS) entry which is preliminary data.</text>
</comment>
<keyword evidence="10 13" id="KW-0233">DNA recombination</keyword>
<evidence type="ECO:0000256" key="1">
    <source>
        <dbReference type="ARBA" id="ARBA00009518"/>
    </source>
</evidence>
<evidence type="ECO:0000256" key="5">
    <source>
        <dbReference type="ARBA" id="ARBA00022759"/>
    </source>
</evidence>
<dbReference type="InterPro" id="IPR036397">
    <property type="entry name" value="RNaseH_sf"/>
</dbReference>
<comment type="catalytic activity">
    <reaction evidence="12 13">
        <text>Endonucleolytic cleavage at a junction such as a reciprocal single-stranded crossover between two homologous DNA duplexes (Holliday junction).</text>
        <dbReference type="EC" id="3.1.21.10"/>
    </reaction>
</comment>
<comment type="similarity">
    <text evidence="1 13">Belongs to the RuvC family.</text>
</comment>
<evidence type="ECO:0000256" key="6">
    <source>
        <dbReference type="ARBA" id="ARBA00022763"/>
    </source>
</evidence>
<keyword evidence="5 13" id="KW-0255">Endonuclease</keyword>
<dbReference type="EC" id="3.1.21.10" evidence="13 14"/>
<proteinExistence type="inferred from homology"/>
<organism evidence="15">
    <name type="scientific">candidate division WOR-3 bacterium</name>
    <dbReference type="NCBI Taxonomy" id="2052148"/>
    <lineage>
        <taxon>Bacteria</taxon>
        <taxon>Bacteria division WOR-3</taxon>
    </lineage>
</organism>
<keyword evidence="6 13" id="KW-0227">DNA damage</keyword>
<dbReference type="InterPro" id="IPR002176">
    <property type="entry name" value="X-over_junc_endoDNase_RuvC"/>
</dbReference>
<evidence type="ECO:0000256" key="7">
    <source>
        <dbReference type="ARBA" id="ARBA00022801"/>
    </source>
</evidence>
<keyword evidence="2 13" id="KW-0963">Cytoplasm</keyword>
<evidence type="ECO:0000256" key="8">
    <source>
        <dbReference type="ARBA" id="ARBA00022842"/>
    </source>
</evidence>
<protein>
    <recommendedName>
        <fullName evidence="13 14">Crossover junction endodeoxyribonuclease RuvC</fullName>
        <ecNumber evidence="13 14">3.1.21.10</ecNumber>
    </recommendedName>
    <alternativeName>
        <fullName evidence="13">Holliday junction nuclease RuvC</fullName>
    </alternativeName>
    <alternativeName>
        <fullName evidence="13">Holliday junction resolvase RuvC</fullName>
    </alternativeName>
</protein>
<sequence>MLGSVVKVLGIDPGLSATGFGLIDGDLKVLDYGVVKTRKGDLGERLSKIYDAVEGLLETHRPTWAVLESVIYHKNVNSALLLGAARGVTLLALHRKKVRIAEFSPTAVKLAVTGNGRASKGQVAYMVKRIFGLEESDLQDHITDALAVALTLVLKGNDLLA</sequence>
<keyword evidence="8 13" id="KW-0460">Magnesium</keyword>
<dbReference type="Pfam" id="PF02075">
    <property type="entry name" value="RuvC"/>
    <property type="match status" value="1"/>
</dbReference>
<comment type="subcellular location">
    <subcellularLocation>
        <location evidence="13">Cytoplasm</location>
    </subcellularLocation>
</comment>
<dbReference type="NCBIfam" id="TIGR00228">
    <property type="entry name" value="ruvC"/>
    <property type="match status" value="1"/>
</dbReference>
<name>A0A7C0X9E1_UNCW3</name>
<evidence type="ECO:0000256" key="9">
    <source>
        <dbReference type="ARBA" id="ARBA00023125"/>
    </source>
</evidence>
<keyword evidence="3 13" id="KW-0540">Nuclease</keyword>
<dbReference type="AlphaFoldDB" id="A0A7C0X9E1"/>
<evidence type="ECO:0000256" key="13">
    <source>
        <dbReference type="HAMAP-Rule" id="MF_00034"/>
    </source>
</evidence>
<evidence type="ECO:0000256" key="3">
    <source>
        <dbReference type="ARBA" id="ARBA00022722"/>
    </source>
</evidence>
<reference evidence="15" key="1">
    <citation type="journal article" date="2020" name="mSystems">
        <title>Genome- and Community-Level Interaction Insights into Carbon Utilization and Element Cycling Functions of Hydrothermarchaeota in Hydrothermal Sediment.</title>
        <authorList>
            <person name="Zhou Z."/>
            <person name="Liu Y."/>
            <person name="Xu W."/>
            <person name="Pan J."/>
            <person name="Luo Z.H."/>
            <person name="Li M."/>
        </authorList>
    </citation>
    <scope>NUCLEOTIDE SEQUENCE [LARGE SCALE GENOMIC DNA]</scope>
    <source>
        <strain evidence="15">HyVt-237</strain>
    </source>
</reference>
<evidence type="ECO:0000256" key="4">
    <source>
        <dbReference type="ARBA" id="ARBA00022723"/>
    </source>
</evidence>
<dbReference type="GO" id="GO:0006281">
    <property type="term" value="P:DNA repair"/>
    <property type="evidence" value="ECO:0007669"/>
    <property type="project" value="UniProtKB-UniRule"/>
</dbReference>
<dbReference type="PANTHER" id="PTHR30194">
    <property type="entry name" value="CROSSOVER JUNCTION ENDODEOXYRIBONUCLEASE RUVC"/>
    <property type="match status" value="1"/>
</dbReference>
<dbReference type="CDD" id="cd16962">
    <property type="entry name" value="RuvC"/>
    <property type="match status" value="1"/>
</dbReference>